<dbReference type="AlphaFoldDB" id="E4X0R3"/>
<evidence type="ECO:0000256" key="1">
    <source>
        <dbReference type="ARBA" id="ARBA00008433"/>
    </source>
</evidence>
<gene>
    <name evidence="2" type="ORF">GSOID_T00014870001</name>
</gene>
<comment type="similarity">
    <text evidence="1">Belongs to the NPR2 family.</text>
</comment>
<dbReference type="GO" id="GO:0005096">
    <property type="term" value="F:GTPase activator activity"/>
    <property type="evidence" value="ECO:0007669"/>
    <property type="project" value="TreeGrafter"/>
</dbReference>
<protein>
    <submittedName>
        <fullName evidence="2">Uncharacterized protein</fullName>
    </submittedName>
</protein>
<sequence>MTGEGKARILHDYLFLCLHLCKKLSWFACQFGMIFSEYVENIPLVSIFFARFHETKGSIIEHIYPEGSFPQPLQSFSKKLLIPKDELMGKVLTMRTSLTDKETGQSTQYKIVNCPVMVENQKFNRFQFKFNFGFILKCDYDKNVEDEPSSKYFRSSPFAPLVKKLAEDMRKIENEEEWLSNAANAQTDNIPNLLEAMFNGLSKDGFVNIPVGERQSNEIYLRVFPPNALPSEVRVHNVPVLLDEKIQRLEYADLTVQEMIGRIDGINHIKKICGEHHRDMTPQIACLTIRDLCFAGVCRLDRIFKYSNRYRTTEKLDDLYQHMLLQNPESDKAVYELLKASEFQWLSHSLEPRLRRESIKKTKVTAHDLFRFLCDLSDRRKSRKRLASSMQRDSSASPLGGIKLFGMDHSQSSIESTGSDLTDISYDYSDEDEDEHPMLSDVLEYHSTIAQNCDVRGLIQHAMLKDYIYLVEEYPALKKGERYSEGSDCSTNIDQRVELLTSAFSIDEICAHLNLSPTLLKQEFSKTFNDRLTYFFK</sequence>
<organism evidence="2">
    <name type="scientific">Oikopleura dioica</name>
    <name type="common">Tunicate</name>
    <dbReference type="NCBI Taxonomy" id="34765"/>
    <lineage>
        <taxon>Eukaryota</taxon>
        <taxon>Metazoa</taxon>
        <taxon>Chordata</taxon>
        <taxon>Tunicata</taxon>
        <taxon>Appendicularia</taxon>
        <taxon>Copelata</taxon>
        <taxon>Oikopleuridae</taxon>
        <taxon>Oikopleura</taxon>
    </lineage>
</organism>
<dbReference type="GO" id="GO:1990130">
    <property type="term" value="C:GATOR1 complex"/>
    <property type="evidence" value="ECO:0007669"/>
    <property type="project" value="TreeGrafter"/>
</dbReference>
<evidence type="ECO:0000313" key="2">
    <source>
        <dbReference type="EMBL" id="CBY22947.1"/>
    </source>
</evidence>
<dbReference type="GO" id="GO:1904262">
    <property type="term" value="P:negative regulation of TORC1 signaling"/>
    <property type="evidence" value="ECO:0007669"/>
    <property type="project" value="TreeGrafter"/>
</dbReference>
<dbReference type="GO" id="GO:0005774">
    <property type="term" value="C:vacuolar membrane"/>
    <property type="evidence" value="ECO:0007669"/>
    <property type="project" value="TreeGrafter"/>
</dbReference>
<accession>E4X0R3</accession>
<name>E4X0R3_OIKDI</name>
<proteinExistence type="inferred from homology"/>
<dbReference type="InParanoid" id="E4X0R3"/>
<dbReference type="FunCoup" id="E4X0R3">
    <property type="interactions" value="7"/>
</dbReference>
<dbReference type="EMBL" id="FN653020">
    <property type="protein sequence ID" value="CBY22947.1"/>
    <property type="molecule type" value="Genomic_DNA"/>
</dbReference>
<evidence type="ECO:0000313" key="3">
    <source>
        <dbReference type="Proteomes" id="UP000001307"/>
    </source>
</evidence>
<keyword evidence="3" id="KW-1185">Reference proteome</keyword>
<dbReference type="PANTHER" id="PTHR12991:SF10">
    <property type="entry name" value="GATOR COMPLEX PROTEIN NPRL2"/>
    <property type="match status" value="1"/>
</dbReference>
<dbReference type="PANTHER" id="PTHR12991">
    <property type="entry name" value="NITROGEN PERMEASE REGULATOR 2/TUMOR SUPPRESSOR CANDIDATE 4"/>
    <property type="match status" value="1"/>
</dbReference>
<dbReference type="InterPro" id="IPR009348">
    <property type="entry name" value="NPR2-like"/>
</dbReference>
<dbReference type="Proteomes" id="UP000001307">
    <property type="component" value="Unassembled WGS sequence"/>
</dbReference>
<dbReference type="OrthoDB" id="338854at2759"/>
<reference evidence="2" key="1">
    <citation type="journal article" date="2010" name="Science">
        <title>Plasticity of animal genome architecture unmasked by rapid evolution of a pelagic tunicate.</title>
        <authorList>
            <person name="Denoeud F."/>
            <person name="Henriet S."/>
            <person name="Mungpakdee S."/>
            <person name="Aury J.M."/>
            <person name="Da Silva C."/>
            <person name="Brinkmann H."/>
            <person name="Mikhaleva J."/>
            <person name="Olsen L.C."/>
            <person name="Jubin C."/>
            <person name="Canestro C."/>
            <person name="Bouquet J.M."/>
            <person name="Danks G."/>
            <person name="Poulain J."/>
            <person name="Campsteijn C."/>
            <person name="Adamski M."/>
            <person name="Cross I."/>
            <person name="Yadetie F."/>
            <person name="Muffato M."/>
            <person name="Louis A."/>
            <person name="Butcher S."/>
            <person name="Tsagkogeorga G."/>
            <person name="Konrad A."/>
            <person name="Singh S."/>
            <person name="Jensen M.F."/>
            <person name="Cong E.H."/>
            <person name="Eikeseth-Otteraa H."/>
            <person name="Noel B."/>
            <person name="Anthouard V."/>
            <person name="Porcel B.M."/>
            <person name="Kachouri-Lafond R."/>
            <person name="Nishino A."/>
            <person name="Ugolini M."/>
            <person name="Chourrout P."/>
            <person name="Nishida H."/>
            <person name="Aasland R."/>
            <person name="Huzurbazar S."/>
            <person name="Westhof E."/>
            <person name="Delsuc F."/>
            <person name="Lehrach H."/>
            <person name="Reinhardt R."/>
            <person name="Weissenbach J."/>
            <person name="Roy S.W."/>
            <person name="Artiguenave F."/>
            <person name="Postlethwait J.H."/>
            <person name="Manak J.R."/>
            <person name="Thompson E.M."/>
            <person name="Jaillon O."/>
            <person name="Du Pasquier L."/>
            <person name="Boudinot P."/>
            <person name="Liberles D.A."/>
            <person name="Volff J.N."/>
            <person name="Philippe H."/>
            <person name="Lenhard B."/>
            <person name="Roest Crollius H."/>
            <person name="Wincker P."/>
            <person name="Chourrout D."/>
        </authorList>
    </citation>
    <scope>NUCLEOTIDE SEQUENCE [LARGE SCALE GENOMIC DNA]</scope>
</reference>
<dbReference type="GO" id="GO:0010508">
    <property type="term" value="P:positive regulation of autophagy"/>
    <property type="evidence" value="ECO:0007669"/>
    <property type="project" value="TreeGrafter"/>
</dbReference>
<dbReference type="Pfam" id="PF06218">
    <property type="entry name" value="NPR2"/>
    <property type="match status" value="1"/>
</dbReference>